<accession>A0ABN0Y381</accession>
<proteinExistence type="predicted"/>
<evidence type="ECO:0000313" key="2">
    <source>
        <dbReference type="Proteomes" id="UP001500063"/>
    </source>
</evidence>
<sequence>MTETPREAMPPEGMRVWIVGPSQVRVGDLFRVDGAWRPVTDMRAGQETRVRILIFQDHEPVALRPDTIVRICRRIEQTSTPALHRLARVGSSVRRGGRP</sequence>
<dbReference type="Proteomes" id="UP001500063">
    <property type="component" value="Unassembled WGS sequence"/>
</dbReference>
<comment type="caution">
    <text evidence="1">The sequence shown here is derived from an EMBL/GenBank/DDBJ whole genome shotgun (WGS) entry which is preliminary data.</text>
</comment>
<dbReference type="EMBL" id="BAAABW010000042">
    <property type="protein sequence ID" value="GAA0380839.1"/>
    <property type="molecule type" value="Genomic_DNA"/>
</dbReference>
<evidence type="ECO:0000313" key="1">
    <source>
        <dbReference type="EMBL" id="GAA0380839.1"/>
    </source>
</evidence>
<name>A0ABN0Y381_9ACTN</name>
<organism evidence="1 2">
    <name type="scientific">Streptomyces blastmyceticus</name>
    <dbReference type="NCBI Taxonomy" id="68180"/>
    <lineage>
        <taxon>Bacteria</taxon>
        <taxon>Bacillati</taxon>
        <taxon>Actinomycetota</taxon>
        <taxon>Actinomycetes</taxon>
        <taxon>Kitasatosporales</taxon>
        <taxon>Streptomycetaceae</taxon>
        <taxon>Streptomyces</taxon>
    </lineage>
</organism>
<gene>
    <name evidence="1" type="ORF">GCM10010319_69110</name>
</gene>
<protein>
    <submittedName>
        <fullName evidence="1">Uncharacterized protein</fullName>
    </submittedName>
</protein>
<keyword evidence="2" id="KW-1185">Reference proteome</keyword>
<reference evidence="1 2" key="1">
    <citation type="journal article" date="2019" name="Int. J. Syst. Evol. Microbiol.">
        <title>The Global Catalogue of Microorganisms (GCM) 10K type strain sequencing project: providing services to taxonomists for standard genome sequencing and annotation.</title>
        <authorList>
            <consortium name="The Broad Institute Genomics Platform"/>
            <consortium name="The Broad Institute Genome Sequencing Center for Infectious Disease"/>
            <person name="Wu L."/>
            <person name="Ma J."/>
        </authorList>
    </citation>
    <scope>NUCLEOTIDE SEQUENCE [LARGE SCALE GENOMIC DNA]</scope>
    <source>
        <strain evidence="1 2">JCM 4565</strain>
    </source>
</reference>